<evidence type="ECO:0000313" key="3">
    <source>
        <dbReference type="Proteomes" id="UP000249464"/>
    </source>
</evidence>
<gene>
    <name evidence="2" type="primary">BQ5605_C009g05448</name>
    <name evidence="2" type="ORF">BQ5605_C009G05448</name>
</gene>
<dbReference type="Proteomes" id="UP000249464">
    <property type="component" value="Unassembled WGS sequence"/>
</dbReference>
<feature type="region of interest" description="Disordered" evidence="1">
    <location>
        <begin position="263"/>
        <end position="291"/>
    </location>
</feature>
<evidence type="ECO:0000256" key="1">
    <source>
        <dbReference type="SAM" id="MobiDB-lite"/>
    </source>
</evidence>
<proteinExistence type="predicted"/>
<accession>A0A2X0N6Z7</accession>
<organism evidence="2 3">
    <name type="scientific">Microbotryum silenes-dioicae</name>
    <dbReference type="NCBI Taxonomy" id="796604"/>
    <lineage>
        <taxon>Eukaryota</taxon>
        <taxon>Fungi</taxon>
        <taxon>Dikarya</taxon>
        <taxon>Basidiomycota</taxon>
        <taxon>Pucciniomycotina</taxon>
        <taxon>Microbotryomycetes</taxon>
        <taxon>Microbotryales</taxon>
        <taxon>Microbotryaceae</taxon>
        <taxon>Microbotryum</taxon>
    </lineage>
</organism>
<reference evidence="2 3" key="1">
    <citation type="submission" date="2016-11" db="EMBL/GenBank/DDBJ databases">
        <authorList>
            <person name="Jaros S."/>
            <person name="Januszkiewicz K."/>
            <person name="Wedrychowicz H."/>
        </authorList>
    </citation>
    <scope>NUCLEOTIDE SEQUENCE [LARGE SCALE GENOMIC DNA]</scope>
</reference>
<dbReference type="AlphaFoldDB" id="A0A2X0N6Z7"/>
<sequence length="291" mass="33041">MGIPLRMLLDKREPFFPYSLAAFFWKLPLCTLLYYKECEQIWQAVGEATWVELVAYKDALAQYNAQRDAQLRQQSSWNILSSDMWIAWREQWATRSRAGSDRNKIIQDTGIGEWRIELVPLLKRTRIAPLTFKRVICYSILSSSALDPRSIYQGIQLSPPRARPAASPIRRPQRALAERDRRALMFGSKPSAASAPTRSGFFPELRVPKTGAFTQDELRHLRKRGIRLEGIEDFELEFENTVDARAMIIPDDSEIVGVPALLPPSSGGSGHPRPCHRAPAARMEGKRVVPV</sequence>
<keyword evidence="3" id="KW-1185">Reference proteome</keyword>
<evidence type="ECO:0000313" key="2">
    <source>
        <dbReference type="EMBL" id="SGY81055.1"/>
    </source>
</evidence>
<dbReference type="EMBL" id="FQNC01000049">
    <property type="protein sequence ID" value="SGY81055.1"/>
    <property type="molecule type" value="Genomic_DNA"/>
</dbReference>
<protein>
    <submittedName>
        <fullName evidence="2">BQ5605_C009g05448 protein</fullName>
    </submittedName>
</protein>
<name>A0A2X0N6Z7_9BASI</name>